<dbReference type="EMBL" id="CALNXJ010000009">
    <property type="protein sequence ID" value="CAH3103549.1"/>
    <property type="molecule type" value="Genomic_DNA"/>
</dbReference>
<dbReference type="Proteomes" id="UP001159428">
    <property type="component" value="Unassembled WGS sequence"/>
</dbReference>
<organism evidence="1 2">
    <name type="scientific">Pocillopora meandrina</name>
    <dbReference type="NCBI Taxonomy" id="46732"/>
    <lineage>
        <taxon>Eukaryota</taxon>
        <taxon>Metazoa</taxon>
        <taxon>Cnidaria</taxon>
        <taxon>Anthozoa</taxon>
        <taxon>Hexacorallia</taxon>
        <taxon>Scleractinia</taxon>
        <taxon>Astrocoeniina</taxon>
        <taxon>Pocilloporidae</taxon>
        <taxon>Pocillopora</taxon>
    </lineage>
</organism>
<comment type="caution">
    <text evidence="1">The sequence shown here is derived from an EMBL/GenBank/DDBJ whole genome shotgun (WGS) entry which is preliminary data.</text>
</comment>
<name>A0AAU9W6H1_9CNID</name>
<accession>A0AAU9W6H1</accession>
<evidence type="ECO:0000313" key="1">
    <source>
        <dbReference type="EMBL" id="CAH3103549.1"/>
    </source>
</evidence>
<proteinExistence type="predicted"/>
<keyword evidence="2" id="KW-1185">Reference proteome</keyword>
<gene>
    <name evidence="1" type="ORF">PMEA_00035168</name>
</gene>
<protein>
    <submittedName>
        <fullName evidence="1">Uncharacterized protein</fullName>
    </submittedName>
</protein>
<dbReference type="AlphaFoldDB" id="A0AAU9W6H1"/>
<sequence>MQKPLLPNKAWNAIFGLQGLEVELITFPGFFNGHFSTDVIHDTMYLRSIYRDCSNDITSATKPDLQFATIPICFSGLFLLKESLVSILTCKSFNTQILCCHVPVQLQIKDDKNATRDENKEKNKVGDYYLI</sequence>
<reference evidence="1 2" key="1">
    <citation type="submission" date="2022-05" db="EMBL/GenBank/DDBJ databases">
        <authorList>
            <consortium name="Genoscope - CEA"/>
            <person name="William W."/>
        </authorList>
    </citation>
    <scope>NUCLEOTIDE SEQUENCE [LARGE SCALE GENOMIC DNA]</scope>
</reference>
<evidence type="ECO:0000313" key="2">
    <source>
        <dbReference type="Proteomes" id="UP001159428"/>
    </source>
</evidence>